<organism evidence="2 3">
    <name type="scientific">Coleofasciculus chthonoplastes PCC 7420</name>
    <dbReference type="NCBI Taxonomy" id="118168"/>
    <lineage>
        <taxon>Bacteria</taxon>
        <taxon>Bacillati</taxon>
        <taxon>Cyanobacteriota</taxon>
        <taxon>Cyanophyceae</taxon>
        <taxon>Coleofasciculales</taxon>
        <taxon>Coleofasciculaceae</taxon>
        <taxon>Coleofasciculus</taxon>
    </lineage>
</organism>
<dbReference type="STRING" id="118168.MC7420_2987"/>
<dbReference type="eggNOG" id="COG3210">
    <property type="taxonomic scope" value="Bacteria"/>
</dbReference>
<keyword evidence="3" id="KW-1185">Reference proteome</keyword>
<name>B4VKA4_9CYAN</name>
<dbReference type="Proteomes" id="UP000003835">
    <property type="component" value="Unassembled WGS sequence"/>
</dbReference>
<feature type="domain" description="Filamentous haemagglutinin FhaB/tRNA nuclease CdiA-like TPS" evidence="1">
    <location>
        <begin position="49"/>
        <end position="160"/>
    </location>
</feature>
<evidence type="ECO:0000313" key="3">
    <source>
        <dbReference type="Proteomes" id="UP000003835"/>
    </source>
</evidence>
<dbReference type="Gene3D" id="2.160.20.10">
    <property type="entry name" value="Single-stranded right-handed beta-helix, Pectin lyase-like"/>
    <property type="match status" value="2"/>
</dbReference>
<dbReference type="AlphaFoldDB" id="B4VKA4"/>
<evidence type="ECO:0000313" key="2">
    <source>
        <dbReference type="EMBL" id="EDX77663.1"/>
    </source>
</evidence>
<dbReference type="RefSeq" id="WP_006098924.1">
    <property type="nucleotide sequence ID" value="NZ_DS989843.1"/>
</dbReference>
<dbReference type="Pfam" id="PF05860">
    <property type="entry name" value="TPS"/>
    <property type="match status" value="1"/>
</dbReference>
<dbReference type="SUPFAM" id="SSF51126">
    <property type="entry name" value="Pectin lyase-like"/>
    <property type="match status" value="4"/>
</dbReference>
<dbReference type="HOGENOM" id="CLU_001325_1_0_3"/>
<dbReference type="InterPro" id="IPR012334">
    <property type="entry name" value="Pectin_lyas_fold"/>
</dbReference>
<gene>
    <name evidence="2" type="ORF">MC7420_2987</name>
</gene>
<dbReference type="PROSITE" id="PS51257">
    <property type="entry name" value="PROKAR_LIPOPROTEIN"/>
    <property type="match status" value="1"/>
</dbReference>
<dbReference type="NCBIfam" id="TIGR01901">
    <property type="entry name" value="adhes_NPXG"/>
    <property type="match status" value="1"/>
</dbReference>
<dbReference type="OrthoDB" id="502085at2"/>
<reference evidence="2 3" key="1">
    <citation type="submission" date="2008-07" db="EMBL/GenBank/DDBJ databases">
        <authorList>
            <person name="Tandeau de Marsac N."/>
            <person name="Ferriera S."/>
            <person name="Johnson J."/>
            <person name="Kravitz S."/>
            <person name="Beeson K."/>
            <person name="Sutton G."/>
            <person name="Rogers Y.-H."/>
            <person name="Friedman R."/>
            <person name="Frazier M."/>
            <person name="Venter J.C."/>
        </authorList>
    </citation>
    <scope>NUCLEOTIDE SEQUENCE [LARGE SCALE GENOMIC DNA]</scope>
    <source>
        <strain evidence="2 3">PCC 7420</strain>
    </source>
</reference>
<dbReference type="EMBL" id="DS989843">
    <property type="protein sequence ID" value="EDX77663.1"/>
    <property type="molecule type" value="Genomic_DNA"/>
</dbReference>
<sequence length="1010" mass="102677">MARNLNQKSLDLASFPRMALTATSLLGCWIGVVLTQPAIAQITPDATLGDETSILTPGDNPIDILIQGGAQRDSHLFHSFEQFNVGDGQRVDFANPGGIETIFTRVTGENSPTNILGTLGVDGSANLILLNPNGIFFGENAQLNVSGAFRATTADSIIFENGLEFSATNPQPPSPLLTVNVPLGLQFGANPGMIVNQSVAQRDGEVVGLAVQPGQTLSLIGGDVELEGGHLTAPGGKIELGSVFDGEWNLNSPQSSFLNATNSTLGTIQLIEQATVNASGAGGGEILVQGRQVSVRDGSQILSITQGSQPGANLTINASELVEVVGAAPTDDGLVLSSIKANTVGAGSGGDLTINTGQLRVQGRGLVSASTFGSGTGGDLTIRASDSVELSGSGFEALQLSVILRALATPESLTPELSELLKTLGLPPPPLQVSDIEGFVGGGLLAGTQGSSASASAGRLTIDTNRLVMGNGAIASTPTGGAGRGGDVLVNASESVEISGSAFVTGAFQGTTGDAGNLRLNTQRLSLKNGGLLQTVTFGQGDGGSLQVNASESVQMDSTPIGALAPTGIFANSIFSTGTGGDITVNTRQMIMRDGAQVGNQTGALTGLGLIPVGGPAGDVVINATDFIEIDGLSPDARFISGPGTTSFSGAPAGDVTVSTQNMIIHNGANISTTTLSAGDGGTLTVNVSDTLELIGTGISTGGGVTVEIPSSLVSSSGRADFPALQATGDAGVLKVNAGQLIIRDGAEVAVNSLGSGDAGTLEIVADLIQLDNQGTINAATDSGQGGNLSLKTQNLLMIQESQITTDAGNTDGGNITIITDTLVADENSDITANAQQGRGGRVSVTAQGIFGTEFREKLTPESDITATSELGPEFSGTVNIVIQGIDPSQGLVEFPENFTDTSTLIALGCAANEGNYFAITGRGGLPANPTQPLTSETVWSDVRNLSVASSPSSVAKTENNFHFSRPNPQPQIIEAQGWIVNEKGQVELVANLPEASPQRPRYKPQTCSF</sequence>
<protein>
    <submittedName>
        <fullName evidence="2">Filamentous haemagglutinin family N-terminal domain protein</fullName>
    </submittedName>
</protein>
<accession>B4VKA4</accession>
<dbReference type="InterPro" id="IPR011050">
    <property type="entry name" value="Pectin_lyase_fold/virulence"/>
</dbReference>
<evidence type="ECO:0000259" key="1">
    <source>
        <dbReference type="SMART" id="SM00912"/>
    </source>
</evidence>
<proteinExistence type="predicted"/>
<dbReference type="SMART" id="SM00912">
    <property type="entry name" value="Haemagg_act"/>
    <property type="match status" value="1"/>
</dbReference>
<dbReference type="InterPro" id="IPR008638">
    <property type="entry name" value="FhaB/CdiA-like_TPS"/>
</dbReference>